<evidence type="ECO:0000256" key="1">
    <source>
        <dbReference type="ARBA" id="ARBA00004123"/>
    </source>
</evidence>
<comment type="subcellular location">
    <subcellularLocation>
        <location evidence="1 5 6">Nucleus</location>
    </subcellularLocation>
</comment>
<dbReference type="Gene3D" id="1.10.10.60">
    <property type="entry name" value="Homeodomain-like"/>
    <property type="match status" value="1"/>
</dbReference>
<organism evidence="9 10">
    <name type="scientific">Desmophyllum pertusum</name>
    <dbReference type="NCBI Taxonomy" id="174260"/>
    <lineage>
        <taxon>Eukaryota</taxon>
        <taxon>Metazoa</taxon>
        <taxon>Cnidaria</taxon>
        <taxon>Anthozoa</taxon>
        <taxon>Hexacorallia</taxon>
        <taxon>Scleractinia</taxon>
        <taxon>Caryophylliina</taxon>
        <taxon>Caryophylliidae</taxon>
        <taxon>Desmophyllum</taxon>
    </lineage>
</organism>
<feature type="DNA-binding region" description="Homeobox" evidence="5">
    <location>
        <begin position="56"/>
        <end position="115"/>
    </location>
</feature>
<proteinExistence type="predicted"/>
<keyword evidence="2 5" id="KW-0238">DNA-binding</keyword>
<dbReference type="EMBL" id="MU825404">
    <property type="protein sequence ID" value="KAJ7391834.1"/>
    <property type="molecule type" value="Genomic_DNA"/>
</dbReference>
<dbReference type="InterPro" id="IPR050394">
    <property type="entry name" value="Homeobox_NK-like"/>
</dbReference>
<gene>
    <name evidence="9" type="ORF">OS493_016124</name>
</gene>
<evidence type="ECO:0000256" key="5">
    <source>
        <dbReference type="PROSITE-ProRule" id="PRU00108"/>
    </source>
</evidence>
<sequence>MEGSSESIQEVAIEIPIQKEEKVFRNEAENSPPDMQAEPSEHEHEQDSPNVVEKKRRGGRTRFTIYQRAELEAAFTASRYLSPQQRLALAARLRVKPVAVQSWFKNRRFKWRKEVREGTQNPQALPAAPACLPFMYQPPCVYYSSGHVPVSQGCQGCFTGQPTNEPYSFAADFQVYPYTTR</sequence>
<feature type="region of interest" description="Disordered" evidence="7">
    <location>
        <begin position="20"/>
        <end position="56"/>
    </location>
</feature>
<dbReference type="OrthoDB" id="6159439at2759"/>
<dbReference type="GO" id="GO:0030154">
    <property type="term" value="P:cell differentiation"/>
    <property type="evidence" value="ECO:0007669"/>
    <property type="project" value="TreeGrafter"/>
</dbReference>
<comment type="caution">
    <text evidence="9">The sequence shown here is derived from an EMBL/GenBank/DDBJ whole genome shotgun (WGS) entry which is preliminary data.</text>
</comment>
<accession>A0A9X0A2W6</accession>
<dbReference type="GO" id="GO:0000978">
    <property type="term" value="F:RNA polymerase II cis-regulatory region sequence-specific DNA binding"/>
    <property type="evidence" value="ECO:0007669"/>
    <property type="project" value="TreeGrafter"/>
</dbReference>
<evidence type="ECO:0000256" key="4">
    <source>
        <dbReference type="ARBA" id="ARBA00023242"/>
    </source>
</evidence>
<dbReference type="SUPFAM" id="SSF46689">
    <property type="entry name" value="Homeodomain-like"/>
    <property type="match status" value="1"/>
</dbReference>
<dbReference type="InterPro" id="IPR001356">
    <property type="entry name" value="HD"/>
</dbReference>
<evidence type="ECO:0000256" key="2">
    <source>
        <dbReference type="ARBA" id="ARBA00023125"/>
    </source>
</evidence>
<evidence type="ECO:0000259" key="8">
    <source>
        <dbReference type="PROSITE" id="PS50071"/>
    </source>
</evidence>
<keyword evidence="3 5" id="KW-0371">Homeobox</keyword>
<dbReference type="GO" id="GO:0000981">
    <property type="term" value="F:DNA-binding transcription factor activity, RNA polymerase II-specific"/>
    <property type="evidence" value="ECO:0007669"/>
    <property type="project" value="InterPro"/>
</dbReference>
<name>A0A9X0A2W6_9CNID</name>
<keyword evidence="10" id="KW-1185">Reference proteome</keyword>
<dbReference type="CDD" id="cd00086">
    <property type="entry name" value="homeodomain"/>
    <property type="match status" value="1"/>
</dbReference>
<keyword evidence="4 5" id="KW-0539">Nucleus</keyword>
<dbReference type="PROSITE" id="PS50071">
    <property type="entry name" value="HOMEOBOX_2"/>
    <property type="match status" value="1"/>
</dbReference>
<evidence type="ECO:0000256" key="7">
    <source>
        <dbReference type="SAM" id="MobiDB-lite"/>
    </source>
</evidence>
<dbReference type="PANTHER" id="PTHR24340:SF37">
    <property type="entry name" value="HOMEOBOX PROTEIN SLOU"/>
    <property type="match status" value="1"/>
</dbReference>
<dbReference type="Proteomes" id="UP001163046">
    <property type="component" value="Unassembled WGS sequence"/>
</dbReference>
<dbReference type="PANTHER" id="PTHR24340">
    <property type="entry name" value="HOMEOBOX PROTEIN NKX"/>
    <property type="match status" value="1"/>
</dbReference>
<evidence type="ECO:0000256" key="3">
    <source>
        <dbReference type="ARBA" id="ARBA00023155"/>
    </source>
</evidence>
<dbReference type="SMART" id="SM00389">
    <property type="entry name" value="HOX"/>
    <property type="match status" value="1"/>
</dbReference>
<reference evidence="9" key="1">
    <citation type="submission" date="2023-01" db="EMBL/GenBank/DDBJ databases">
        <title>Genome assembly of the deep-sea coral Lophelia pertusa.</title>
        <authorList>
            <person name="Herrera S."/>
            <person name="Cordes E."/>
        </authorList>
    </citation>
    <scope>NUCLEOTIDE SEQUENCE</scope>
    <source>
        <strain evidence="9">USNM1676648</strain>
        <tissue evidence="9">Polyp</tissue>
    </source>
</reference>
<dbReference type="InterPro" id="IPR017970">
    <property type="entry name" value="Homeobox_CS"/>
</dbReference>
<protein>
    <recommendedName>
        <fullName evidence="8">Homeobox domain-containing protein</fullName>
    </recommendedName>
</protein>
<dbReference type="PROSITE" id="PS00027">
    <property type="entry name" value="HOMEOBOX_1"/>
    <property type="match status" value="1"/>
</dbReference>
<dbReference type="GO" id="GO:0005634">
    <property type="term" value="C:nucleus"/>
    <property type="evidence" value="ECO:0007669"/>
    <property type="project" value="UniProtKB-SubCell"/>
</dbReference>
<feature type="domain" description="Homeobox" evidence="8">
    <location>
        <begin position="54"/>
        <end position="114"/>
    </location>
</feature>
<evidence type="ECO:0000313" key="9">
    <source>
        <dbReference type="EMBL" id="KAJ7391834.1"/>
    </source>
</evidence>
<dbReference type="AlphaFoldDB" id="A0A9X0A2W6"/>
<evidence type="ECO:0000313" key="10">
    <source>
        <dbReference type="Proteomes" id="UP001163046"/>
    </source>
</evidence>
<dbReference type="InterPro" id="IPR009057">
    <property type="entry name" value="Homeodomain-like_sf"/>
</dbReference>
<dbReference type="Pfam" id="PF00046">
    <property type="entry name" value="Homeodomain"/>
    <property type="match status" value="1"/>
</dbReference>
<evidence type="ECO:0000256" key="6">
    <source>
        <dbReference type="RuleBase" id="RU000682"/>
    </source>
</evidence>